<name>A0A2M7UKH7_9BACT</name>
<feature type="transmembrane region" description="Helical" evidence="1">
    <location>
        <begin position="12"/>
        <end position="34"/>
    </location>
</feature>
<organism evidence="2 3">
    <name type="scientific">Candidatus Portnoybacteria bacterium CG_4_10_14_0_2_um_filter_39_11</name>
    <dbReference type="NCBI Taxonomy" id="1974797"/>
    <lineage>
        <taxon>Bacteria</taxon>
        <taxon>Candidatus Portnoyibacteriota</taxon>
    </lineage>
</organism>
<sequence length="243" mass="27738">MTNEQKITPHKTHWLFVVTIAIIGFITVAGILCWQGSMIARGQQEAKQQALSIQTQIYQAHRAKNDQWVTYTNSQYGFEFNYPKKYEYKKKETSISPQSKTLLYDVSFLSITTEETIKEQNIVAGGSDIAITIFDANVIGSRTSNKTAIHAIADGSWFSGEGPLSDTKTKTFLNYPAVEAIDRDRMLNEGKLFDYGYYYNLYVEKDGLLYNISFPIFNLENGQPYESLKAEYKEILSSFKFTK</sequence>
<protein>
    <submittedName>
        <fullName evidence="2">Uncharacterized protein</fullName>
    </submittedName>
</protein>
<keyword evidence="1" id="KW-0472">Membrane</keyword>
<proteinExistence type="predicted"/>
<evidence type="ECO:0000313" key="3">
    <source>
        <dbReference type="Proteomes" id="UP000231071"/>
    </source>
</evidence>
<evidence type="ECO:0000313" key="2">
    <source>
        <dbReference type="EMBL" id="PIZ71738.1"/>
    </source>
</evidence>
<keyword evidence="1" id="KW-0812">Transmembrane</keyword>
<dbReference type="SUPFAM" id="SSF54523">
    <property type="entry name" value="Pili subunits"/>
    <property type="match status" value="1"/>
</dbReference>
<accession>A0A2M7UKH7</accession>
<reference evidence="3" key="1">
    <citation type="submission" date="2017-09" db="EMBL/GenBank/DDBJ databases">
        <title>Depth-based differentiation of microbial function through sediment-hosted aquifers and enrichment of novel symbionts in the deep terrestrial subsurface.</title>
        <authorList>
            <person name="Probst A.J."/>
            <person name="Ladd B."/>
            <person name="Jarett J.K."/>
            <person name="Geller-Mcgrath D.E."/>
            <person name="Sieber C.M.K."/>
            <person name="Emerson J.B."/>
            <person name="Anantharaman K."/>
            <person name="Thomas B.C."/>
            <person name="Malmstrom R."/>
            <person name="Stieglmeier M."/>
            <person name="Klingl A."/>
            <person name="Woyke T."/>
            <person name="Ryan C.M."/>
            <person name="Banfield J.F."/>
        </authorList>
    </citation>
    <scope>NUCLEOTIDE SEQUENCE [LARGE SCALE GENOMIC DNA]</scope>
</reference>
<evidence type="ECO:0000256" key="1">
    <source>
        <dbReference type="SAM" id="Phobius"/>
    </source>
</evidence>
<dbReference type="EMBL" id="PFOI01000003">
    <property type="protein sequence ID" value="PIZ71738.1"/>
    <property type="molecule type" value="Genomic_DNA"/>
</dbReference>
<dbReference type="Proteomes" id="UP000231071">
    <property type="component" value="Unassembled WGS sequence"/>
</dbReference>
<dbReference type="AlphaFoldDB" id="A0A2M7UKH7"/>
<comment type="caution">
    <text evidence="2">The sequence shown here is derived from an EMBL/GenBank/DDBJ whole genome shotgun (WGS) entry which is preliminary data.</text>
</comment>
<dbReference type="InterPro" id="IPR045584">
    <property type="entry name" value="Pilin-like"/>
</dbReference>
<keyword evidence="1" id="KW-1133">Transmembrane helix</keyword>
<gene>
    <name evidence="2" type="ORF">COY09_00100</name>
</gene>